<accession>A0A450THE8</accession>
<proteinExistence type="predicted"/>
<dbReference type="EMBL" id="CAADEY010000152">
    <property type="protein sequence ID" value="VFJ66648.1"/>
    <property type="molecule type" value="Genomic_DNA"/>
</dbReference>
<evidence type="ECO:0000313" key="2">
    <source>
        <dbReference type="EMBL" id="VFJ66648.1"/>
    </source>
</evidence>
<reference evidence="2" key="1">
    <citation type="submission" date="2019-02" db="EMBL/GenBank/DDBJ databases">
        <authorList>
            <person name="Gruber-Vodicka R. H."/>
            <person name="Seah K. B. B."/>
        </authorList>
    </citation>
    <scope>NUCLEOTIDE SEQUENCE</scope>
    <source>
        <strain evidence="2">BECK_DK161</strain>
        <strain evidence="1">BECK_DK47</strain>
    </source>
</reference>
<dbReference type="AlphaFoldDB" id="A0A450THE8"/>
<gene>
    <name evidence="1" type="ORF">BECKDK2373B_GA0170837_10594</name>
    <name evidence="2" type="ORF">BECKDK2373C_GA0170839_11523</name>
</gene>
<dbReference type="EMBL" id="CAADEX010000059">
    <property type="protein sequence ID" value="VFJ56506.1"/>
    <property type="molecule type" value="Genomic_DNA"/>
</dbReference>
<organism evidence="2">
    <name type="scientific">Candidatus Kentrum sp. DK</name>
    <dbReference type="NCBI Taxonomy" id="2126562"/>
    <lineage>
        <taxon>Bacteria</taxon>
        <taxon>Pseudomonadati</taxon>
        <taxon>Pseudomonadota</taxon>
        <taxon>Gammaproteobacteria</taxon>
        <taxon>Candidatus Kentrum</taxon>
    </lineage>
</organism>
<name>A0A450THE8_9GAMM</name>
<protein>
    <submittedName>
        <fullName evidence="2">Uncharacterized protein</fullName>
    </submittedName>
</protein>
<evidence type="ECO:0000313" key="1">
    <source>
        <dbReference type="EMBL" id="VFJ56506.1"/>
    </source>
</evidence>
<sequence>MKLQFKLQPFQTEAVDAVADCFAGQPNTAGISYRTDPEKNKAGQQQTDAFGYQVFKNADLQ</sequence>